<name>G3HPN0_CRIGR</name>
<sequence>MLNGLPKSIPVLGISTDLQEAPQISEASLLTPTFMGSGSVPCWFPDYQSGYHKLPLVQVICFCGFHRPGLNPFAHHFYLSATGFQFCSVFSCGCLPLLLSAAG</sequence>
<evidence type="ECO:0000313" key="1">
    <source>
        <dbReference type="EMBL" id="EGW09648.1"/>
    </source>
</evidence>
<dbReference type="Proteomes" id="UP000001075">
    <property type="component" value="Unassembled WGS sequence"/>
</dbReference>
<dbReference type="AlphaFoldDB" id="G3HPN0"/>
<accession>G3HPN0</accession>
<reference evidence="2" key="1">
    <citation type="journal article" date="2011" name="Nat. Biotechnol.">
        <title>The genomic sequence of the Chinese hamster ovary (CHO)-K1 cell line.</title>
        <authorList>
            <person name="Xu X."/>
            <person name="Nagarajan H."/>
            <person name="Lewis N.E."/>
            <person name="Pan S."/>
            <person name="Cai Z."/>
            <person name="Liu X."/>
            <person name="Chen W."/>
            <person name="Xie M."/>
            <person name="Wang W."/>
            <person name="Hammond S."/>
            <person name="Andersen M.R."/>
            <person name="Neff N."/>
            <person name="Passarelli B."/>
            <person name="Koh W."/>
            <person name="Fan H.C."/>
            <person name="Wang J."/>
            <person name="Gui Y."/>
            <person name="Lee K.H."/>
            <person name="Betenbaugh M.J."/>
            <person name="Quake S.R."/>
            <person name="Famili I."/>
            <person name="Palsson B.O."/>
            <person name="Wang J."/>
        </authorList>
    </citation>
    <scope>NUCLEOTIDE SEQUENCE [LARGE SCALE GENOMIC DNA]</scope>
    <source>
        <strain evidence="2">CHO K1 cell line</strain>
    </source>
</reference>
<protein>
    <submittedName>
        <fullName evidence="1">Uncharacterized protein</fullName>
    </submittedName>
</protein>
<dbReference type="EMBL" id="JH000581">
    <property type="protein sequence ID" value="EGW09648.1"/>
    <property type="molecule type" value="Genomic_DNA"/>
</dbReference>
<evidence type="ECO:0000313" key="2">
    <source>
        <dbReference type="Proteomes" id="UP000001075"/>
    </source>
</evidence>
<organism evidence="1 2">
    <name type="scientific">Cricetulus griseus</name>
    <name type="common">Chinese hamster</name>
    <name type="synonym">Cricetulus barabensis griseus</name>
    <dbReference type="NCBI Taxonomy" id="10029"/>
    <lineage>
        <taxon>Eukaryota</taxon>
        <taxon>Metazoa</taxon>
        <taxon>Chordata</taxon>
        <taxon>Craniata</taxon>
        <taxon>Vertebrata</taxon>
        <taxon>Euteleostomi</taxon>
        <taxon>Mammalia</taxon>
        <taxon>Eutheria</taxon>
        <taxon>Euarchontoglires</taxon>
        <taxon>Glires</taxon>
        <taxon>Rodentia</taxon>
        <taxon>Myomorpha</taxon>
        <taxon>Muroidea</taxon>
        <taxon>Cricetidae</taxon>
        <taxon>Cricetinae</taxon>
        <taxon>Cricetulus</taxon>
    </lineage>
</organism>
<gene>
    <name evidence="1" type="ORF">I79_012745</name>
</gene>
<proteinExistence type="predicted"/>
<dbReference type="InParanoid" id="G3HPN0"/>